<evidence type="ECO:0000256" key="1">
    <source>
        <dbReference type="ARBA" id="ARBA00004141"/>
    </source>
</evidence>
<evidence type="ECO:0000256" key="5">
    <source>
        <dbReference type="SAM" id="MobiDB-lite"/>
    </source>
</evidence>
<feature type="transmembrane region" description="Helical" evidence="6">
    <location>
        <begin position="424"/>
        <end position="441"/>
    </location>
</feature>
<protein>
    <submittedName>
        <fullName evidence="7">Uncharacterized protein</fullName>
    </submittedName>
</protein>
<dbReference type="PANTHER" id="PTHR11785:SF502">
    <property type="entry name" value="AMINO ACID TRANSPORTER"/>
    <property type="match status" value="1"/>
</dbReference>
<evidence type="ECO:0000256" key="6">
    <source>
        <dbReference type="SAM" id="Phobius"/>
    </source>
</evidence>
<evidence type="ECO:0000256" key="3">
    <source>
        <dbReference type="ARBA" id="ARBA00022989"/>
    </source>
</evidence>
<dbReference type="InterPro" id="IPR050598">
    <property type="entry name" value="AminoAcid_Transporter"/>
</dbReference>
<dbReference type="EMBL" id="CANHGI010000001">
    <property type="protein sequence ID" value="CAI5437674.1"/>
    <property type="molecule type" value="Genomic_DNA"/>
</dbReference>
<sequence>MSDVSDQQQHQMGLWPCMSYVIANIIGAGIFITPGPILKYAQSNGLALVVWLGCGLISLIGGICYIELGTSILEPGCDFAYNVYVGWEAIAFSFMWVGVVMSFPASAAVQAQTFGQYIVAGLSPIWTPDDLLKEITERGLGFLLIILLTILNLYAIDKYASKFQVFVTLAKLLSLAVIIVTGFYFLIFKGWTANLENLFGGSTTDIGDISLAFYGALWSFAGWDILNYGTPEIHKPRRTMPIALLGGITCVTLIYLAMNVAYMTVLTKGQIENSTAIAADFAQETLGNFSYAIPFMIAVLLIGTLNSNIFCGSRFTHAAARQGHLPTFLSCINEESNSPRAALLFQLIFTILISFVNTDKLITYVAFVIFGQKAVTMTALIWIRIRKIEVAPGAIHVPLIFSIVFWFLTCALVIVPFVEETMETIVGVILVLIGLVIYLIFKRPQTMPSFLVKLNDSLTRITCRILYSTPDLKSSEDPTSTTNKSPRFTGESILNDDELQNLGPITTHL</sequence>
<evidence type="ECO:0000256" key="4">
    <source>
        <dbReference type="ARBA" id="ARBA00023136"/>
    </source>
</evidence>
<feature type="transmembrane region" description="Helical" evidence="6">
    <location>
        <begin position="45"/>
        <end position="67"/>
    </location>
</feature>
<dbReference type="PANTHER" id="PTHR11785">
    <property type="entry name" value="AMINO ACID TRANSPORTER"/>
    <property type="match status" value="1"/>
</dbReference>
<dbReference type="PIRSF" id="PIRSF006060">
    <property type="entry name" value="AA_transporter"/>
    <property type="match status" value="1"/>
</dbReference>
<organism evidence="7 8">
    <name type="scientific">Caenorhabditis angaria</name>
    <dbReference type="NCBI Taxonomy" id="860376"/>
    <lineage>
        <taxon>Eukaryota</taxon>
        <taxon>Metazoa</taxon>
        <taxon>Ecdysozoa</taxon>
        <taxon>Nematoda</taxon>
        <taxon>Chromadorea</taxon>
        <taxon>Rhabditida</taxon>
        <taxon>Rhabditina</taxon>
        <taxon>Rhabditomorpha</taxon>
        <taxon>Rhabditoidea</taxon>
        <taxon>Rhabditidae</taxon>
        <taxon>Peloderinae</taxon>
        <taxon>Caenorhabditis</taxon>
    </lineage>
</organism>
<keyword evidence="4 6" id="KW-0472">Membrane</keyword>
<feature type="compositionally biased region" description="Polar residues" evidence="5">
    <location>
        <begin position="477"/>
        <end position="486"/>
    </location>
</feature>
<feature type="transmembrane region" description="Helical" evidence="6">
    <location>
        <begin position="139"/>
        <end position="156"/>
    </location>
</feature>
<dbReference type="GO" id="GO:0015179">
    <property type="term" value="F:L-amino acid transmembrane transporter activity"/>
    <property type="evidence" value="ECO:0007669"/>
    <property type="project" value="TreeGrafter"/>
</dbReference>
<keyword evidence="2 6" id="KW-0812">Transmembrane</keyword>
<feature type="transmembrane region" description="Helical" evidence="6">
    <location>
        <begin position="12"/>
        <end position="33"/>
    </location>
</feature>
<dbReference type="Gene3D" id="1.20.1740.10">
    <property type="entry name" value="Amino acid/polyamine transporter I"/>
    <property type="match status" value="1"/>
</dbReference>
<feature type="region of interest" description="Disordered" evidence="5">
    <location>
        <begin position="472"/>
        <end position="491"/>
    </location>
</feature>
<evidence type="ECO:0000313" key="7">
    <source>
        <dbReference type="EMBL" id="CAI5437674.1"/>
    </source>
</evidence>
<comment type="subcellular location">
    <subcellularLocation>
        <location evidence="1">Membrane</location>
        <topology evidence="1">Multi-pass membrane protein</topology>
    </subcellularLocation>
</comment>
<gene>
    <name evidence="7" type="ORF">CAMP_LOCUS311</name>
</gene>
<feature type="transmembrane region" description="Helical" evidence="6">
    <location>
        <begin position="364"/>
        <end position="383"/>
    </location>
</feature>
<proteinExistence type="predicted"/>
<keyword evidence="3 6" id="KW-1133">Transmembrane helix</keyword>
<dbReference type="AlphaFoldDB" id="A0A9P1MS47"/>
<feature type="transmembrane region" description="Helical" evidence="6">
    <location>
        <begin position="341"/>
        <end position="358"/>
    </location>
</feature>
<keyword evidence="8" id="KW-1185">Reference proteome</keyword>
<feature type="transmembrane region" description="Helical" evidence="6">
    <location>
        <begin position="242"/>
        <end position="265"/>
    </location>
</feature>
<dbReference type="Pfam" id="PF13520">
    <property type="entry name" value="AA_permease_2"/>
    <property type="match status" value="1"/>
</dbReference>
<dbReference type="FunFam" id="1.20.1740.10:FF:000058">
    <property type="entry name" value="Amino Acid Transporter"/>
    <property type="match status" value="1"/>
</dbReference>
<dbReference type="OrthoDB" id="10062876at2759"/>
<feature type="transmembrane region" description="Helical" evidence="6">
    <location>
        <begin position="291"/>
        <end position="311"/>
    </location>
</feature>
<name>A0A9P1MS47_9PELO</name>
<feature type="transmembrane region" description="Helical" evidence="6">
    <location>
        <begin position="79"/>
        <end position="99"/>
    </location>
</feature>
<accession>A0A9P1MS47</accession>
<evidence type="ECO:0000256" key="2">
    <source>
        <dbReference type="ARBA" id="ARBA00022692"/>
    </source>
</evidence>
<feature type="transmembrane region" description="Helical" evidence="6">
    <location>
        <begin position="168"/>
        <end position="191"/>
    </location>
</feature>
<dbReference type="GO" id="GO:0016020">
    <property type="term" value="C:membrane"/>
    <property type="evidence" value="ECO:0007669"/>
    <property type="project" value="UniProtKB-SubCell"/>
</dbReference>
<dbReference type="InterPro" id="IPR002293">
    <property type="entry name" value="AA/rel_permease1"/>
</dbReference>
<evidence type="ECO:0000313" key="8">
    <source>
        <dbReference type="Proteomes" id="UP001152747"/>
    </source>
</evidence>
<reference evidence="7" key="1">
    <citation type="submission" date="2022-11" db="EMBL/GenBank/DDBJ databases">
        <authorList>
            <person name="Kikuchi T."/>
        </authorList>
    </citation>
    <scope>NUCLEOTIDE SEQUENCE</scope>
    <source>
        <strain evidence="7">PS1010</strain>
    </source>
</reference>
<dbReference type="Proteomes" id="UP001152747">
    <property type="component" value="Unassembled WGS sequence"/>
</dbReference>
<feature type="transmembrane region" description="Helical" evidence="6">
    <location>
        <begin position="211"/>
        <end position="230"/>
    </location>
</feature>
<feature type="transmembrane region" description="Helical" evidence="6">
    <location>
        <begin position="395"/>
        <end position="418"/>
    </location>
</feature>
<comment type="caution">
    <text evidence="7">The sequence shown here is derived from an EMBL/GenBank/DDBJ whole genome shotgun (WGS) entry which is preliminary data.</text>
</comment>